<feature type="transmembrane region" description="Helical" evidence="8">
    <location>
        <begin position="284"/>
        <end position="302"/>
    </location>
</feature>
<evidence type="ECO:0000256" key="1">
    <source>
        <dbReference type="ARBA" id="ARBA00004651"/>
    </source>
</evidence>
<name>A0A8J6PDN1_9FLAO</name>
<feature type="transmembrane region" description="Helical" evidence="8">
    <location>
        <begin position="77"/>
        <end position="96"/>
    </location>
</feature>
<feature type="domain" description="Major facilitator superfamily (MFS) profile" evidence="9">
    <location>
        <begin position="11"/>
        <end position="399"/>
    </location>
</feature>
<sequence>MTHKPINKTFLIILLGILAALGPFTIDMYLPGFKRIAEDFGTDEKQVAFTLTSYFVGIAVGQLIYGPIVDKYGRKKPLLAGLLIYILAAVGCALSPNIETMIGMRLLQALGGCVGMVASNAIISDTYEKEKRAKAFSSIMLVMGVAPLIAPSFGSLLLKEADWEYIFYFLAIFSAFVAALIYFFLPETSSYMHSNKLKVRKISADYWKIFQNKTFLFYTLAGSLAMSILFAYVSSAAFVFLTIHKLDQGTFSLLFAINASGLISGSYINGLLTKYFNYIKIAKVASWILSLVAIGILIAVNFRSDLHYYWIVAGIFSILFLIGFINPNATAASLAPFTENAGAASALGGAVRMGIGALVAAVIGIFQGDSSNTLFVTIFLLAFLVMLLLSVAPVIAKRKAKKKAEKGEEHPPGPIAI</sequence>
<dbReference type="Gene3D" id="1.20.1720.10">
    <property type="entry name" value="Multidrug resistance protein D"/>
    <property type="match status" value="1"/>
</dbReference>
<comment type="similarity">
    <text evidence="2">Belongs to the major facilitator superfamily. Bcr/CmlA family.</text>
</comment>
<dbReference type="Proteomes" id="UP000652681">
    <property type="component" value="Unassembled WGS sequence"/>
</dbReference>
<evidence type="ECO:0000313" key="10">
    <source>
        <dbReference type="EMBL" id="MBC9811525.1"/>
    </source>
</evidence>
<evidence type="ECO:0000256" key="7">
    <source>
        <dbReference type="ARBA" id="ARBA00023136"/>
    </source>
</evidence>
<evidence type="ECO:0000256" key="3">
    <source>
        <dbReference type="ARBA" id="ARBA00022448"/>
    </source>
</evidence>
<dbReference type="InterPro" id="IPR004812">
    <property type="entry name" value="Efflux_drug-R_Bcr/CmlA"/>
</dbReference>
<evidence type="ECO:0000256" key="8">
    <source>
        <dbReference type="SAM" id="Phobius"/>
    </source>
</evidence>
<gene>
    <name evidence="10" type="ORF">H9Y05_03470</name>
</gene>
<keyword evidence="11" id="KW-1185">Reference proteome</keyword>
<protein>
    <submittedName>
        <fullName evidence="10">Multidrug effflux MFS transporter</fullName>
    </submittedName>
</protein>
<feature type="transmembrane region" description="Helical" evidence="8">
    <location>
        <begin position="374"/>
        <end position="396"/>
    </location>
</feature>
<feature type="transmembrane region" description="Helical" evidence="8">
    <location>
        <begin position="46"/>
        <end position="65"/>
    </location>
</feature>
<keyword evidence="6 8" id="KW-1133">Transmembrane helix</keyword>
<dbReference type="PROSITE" id="PS50850">
    <property type="entry name" value="MFS"/>
    <property type="match status" value="1"/>
</dbReference>
<comment type="subcellular location">
    <subcellularLocation>
        <location evidence="1">Cell membrane</location>
        <topology evidence="1">Multi-pass membrane protein</topology>
    </subcellularLocation>
</comment>
<feature type="transmembrane region" description="Helical" evidence="8">
    <location>
        <begin position="253"/>
        <end position="272"/>
    </location>
</feature>
<feature type="transmembrane region" description="Helical" evidence="8">
    <location>
        <begin position="346"/>
        <end position="368"/>
    </location>
</feature>
<evidence type="ECO:0000313" key="11">
    <source>
        <dbReference type="Proteomes" id="UP000652681"/>
    </source>
</evidence>
<dbReference type="GO" id="GO:1990961">
    <property type="term" value="P:xenobiotic detoxification by transmembrane export across the plasma membrane"/>
    <property type="evidence" value="ECO:0007669"/>
    <property type="project" value="InterPro"/>
</dbReference>
<evidence type="ECO:0000256" key="6">
    <source>
        <dbReference type="ARBA" id="ARBA00022989"/>
    </source>
</evidence>
<keyword evidence="4" id="KW-1003">Cell membrane</keyword>
<dbReference type="NCBIfam" id="TIGR00880">
    <property type="entry name" value="2_A_01_02"/>
    <property type="match status" value="1"/>
</dbReference>
<proteinExistence type="inferred from homology"/>
<dbReference type="Pfam" id="PF07690">
    <property type="entry name" value="MFS_1"/>
    <property type="match status" value="1"/>
</dbReference>
<dbReference type="InterPro" id="IPR020846">
    <property type="entry name" value="MFS_dom"/>
</dbReference>
<dbReference type="FunFam" id="1.20.1720.10:FF:000005">
    <property type="entry name" value="Bcr/CflA family efflux transporter"/>
    <property type="match status" value="1"/>
</dbReference>
<organism evidence="10 11">
    <name type="scientific">Taishania pollutisoli</name>
    <dbReference type="NCBI Taxonomy" id="2766479"/>
    <lineage>
        <taxon>Bacteria</taxon>
        <taxon>Pseudomonadati</taxon>
        <taxon>Bacteroidota</taxon>
        <taxon>Flavobacteriia</taxon>
        <taxon>Flavobacteriales</taxon>
        <taxon>Crocinitomicaceae</taxon>
        <taxon>Taishania</taxon>
    </lineage>
</organism>
<dbReference type="RefSeq" id="WP_216713519.1">
    <property type="nucleotide sequence ID" value="NZ_JACVEL010000002.1"/>
</dbReference>
<keyword evidence="3" id="KW-0813">Transport</keyword>
<reference evidence="10" key="1">
    <citation type="submission" date="2020-09" db="EMBL/GenBank/DDBJ databases">
        <title>Taishania pollutisoli gen. nov., sp. nov., Isolated from Tetrabromobisphenol A-Contaminated Soil.</title>
        <authorList>
            <person name="Chen Q."/>
        </authorList>
    </citation>
    <scope>NUCLEOTIDE SEQUENCE</scope>
    <source>
        <strain evidence="10">CZZ-1</strain>
    </source>
</reference>
<dbReference type="GO" id="GO:0042910">
    <property type="term" value="F:xenobiotic transmembrane transporter activity"/>
    <property type="evidence" value="ECO:0007669"/>
    <property type="project" value="InterPro"/>
</dbReference>
<feature type="transmembrane region" description="Helical" evidence="8">
    <location>
        <begin position="9"/>
        <end position="26"/>
    </location>
</feature>
<keyword evidence="7 8" id="KW-0472">Membrane</keyword>
<dbReference type="EMBL" id="JACVEL010000002">
    <property type="protein sequence ID" value="MBC9811525.1"/>
    <property type="molecule type" value="Genomic_DNA"/>
</dbReference>
<dbReference type="InterPro" id="IPR011701">
    <property type="entry name" value="MFS"/>
</dbReference>
<feature type="transmembrane region" description="Helical" evidence="8">
    <location>
        <begin position="308"/>
        <end position="325"/>
    </location>
</feature>
<dbReference type="SUPFAM" id="SSF103473">
    <property type="entry name" value="MFS general substrate transporter"/>
    <property type="match status" value="1"/>
</dbReference>
<evidence type="ECO:0000259" key="9">
    <source>
        <dbReference type="PROSITE" id="PS50850"/>
    </source>
</evidence>
<dbReference type="GO" id="GO:0005886">
    <property type="term" value="C:plasma membrane"/>
    <property type="evidence" value="ECO:0007669"/>
    <property type="project" value="UniProtKB-SubCell"/>
</dbReference>
<dbReference type="InterPro" id="IPR036259">
    <property type="entry name" value="MFS_trans_sf"/>
</dbReference>
<keyword evidence="5 8" id="KW-0812">Transmembrane</keyword>
<dbReference type="AlphaFoldDB" id="A0A8J6PDN1"/>
<dbReference type="InterPro" id="IPR001958">
    <property type="entry name" value="Tet-R_TetA/multi-R_MdtG-like"/>
</dbReference>
<dbReference type="CDD" id="cd17320">
    <property type="entry name" value="MFS_MdfA_MDR_like"/>
    <property type="match status" value="1"/>
</dbReference>
<dbReference type="NCBIfam" id="TIGR00710">
    <property type="entry name" value="efflux_Bcr_CflA"/>
    <property type="match status" value="1"/>
</dbReference>
<feature type="transmembrane region" description="Helical" evidence="8">
    <location>
        <begin position="135"/>
        <end position="153"/>
    </location>
</feature>
<dbReference type="PANTHER" id="PTHR23502:SF132">
    <property type="entry name" value="POLYAMINE TRANSPORTER 2-RELATED"/>
    <property type="match status" value="1"/>
</dbReference>
<feature type="transmembrane region" description="Helical" evidence="8">
    <location>
        <begin position="165"/>
        <end position="185"/>
    </location>
</feature>
<dbReference type="PANTHER" id="PTHR23502">
    <property type="entry name" value="MAJOR FACILITATOR SUPERFAMILY"/>
    <property type="match status" value="1"/>
</dbReference>
<feature type="transmembrane region" description="Helical" evidence="8">
    <location>
        <begin position="215"/>
        <end position="241"/>
    </location>
</feature>
<evidence type="ECO:0000256" key="5">
    <source>
        <dbReference type="ARBA" id="ARBA00022692"/>
    </source>
</evidence>
<evidence type="ECO:0000256" key="4">
    <source>
        <dbReference type="ARBA" id="ARBA00022475"/>
    </source>
</evidence>
<evidence type="ECO:0000256" key="2">
    <source>
        <dbReference type="ARBA" id="ARBA00006236"/>
    </source>
</evidence>
<accession>A0A8J6PDN1</accession>
<comment type="caution">
    <text evidence="10">The sequence shown here is derived from an EMBL/GenBank/DDBJ whole genome shotgun (WGS) entry which is preliminary data.</text>
</comment>
<feature type="transmembrane region" description="Helical" evidence="8">
    <location>
        <begin position="102"/>
        <end position="123"/>
    </location>
</feature>